<evidence type="ECO:0000313" key="1">
    <source>
        <dbReference type="EMBL" id="QLY80365.1"/>
    </source>
</evidence>
<dbReference type="EMBL" id="CP059378">
    <property type="protein sequence ID" value="QLY80365.1"/>
    <property type="molecule type" value="Genomic_DNA"/>
</dbReference>
<sequence>MESREKLYYLLDQYVKGNYNTEMFCDMFTITYDIEIDYTTLNGEEKTLFEELSRLTARFSSSESDIDIQNVYVSEKEIRVSAQKVYSKLL</sequence>
<gene>
    <name evidence="1" type="ORF">HZF06_01930</name>
</gene>
<evidence type="ECO:0000313" key="2">
    <source>
        <dbReference type="Proteomes" id="UP000512286"/>
    </source>
</evidence>
<dbReference type="AlphaFoldDB" id="A0A7D6W154"/>
<organism evidence="1 2">
    <name type="scientific">Clostridium intestinale</name>
    <dbReference type="NCBI Taxonomy" id="36845"/>
    <lineage>
        <taxon>Bacteria</taxon>
        <taxon>Bacillati</taxon>
        <taxon>Bacillota</taxon>
        <taxon>Clostridia</taxon>
        <taxon>Eubacteriales</taxon>
        <taxon>Clostridiaceae</taxon>
        <taxon>Clostridium</taxon>
    </lineage>
</organism>
<proteinExistence type="predicted"/>
<dbReference type="Proteomes" id="UP000512286">
    <property type="component" value="Chromosome"/>
</dbReference>
<name>A0A7D6W154_9CLOT</name>
<accession>A0A7D6W154</accession>
<evidence type="ECO:0008006" key="3">
    <source>
        <dbReference type="Google" id="ProtNLM"/>
    </source>
</evidence>
<reference evidence="1 2" key="1">
    <citation type="submission" date="2020-07" db="EMBL/GenBank/DDBJ databases">
        <title>Electron transfer.</title>
        <authorList>
            <person name="Huang L."/>
            <person name="Liu X."/>
            <person name="Zhou S."/>
        </authorList>
    </citation>
    <scope>NUCLEOTIDE SEQUENCE [LARGE SCALE GENOMIC DNA]</scope>
    <source>
        <strain evidence="1 2">Lx1</strain>
    </source>
</reference>
<dbReference type="KEGG" id="cint:HZF06_01930"/>
<protein>
    <recommendedName>
        <fullName evidence="3">Colicin D immunity protein domain-containing protein</fullName>
    </recommendedName>
</protein>
<dbReference type="RefSeq" id="WP_181602217.1">
    <property type="nucleotide sequence ID" value="NZ_CP059378.1"/>
</dbReference>